<dbReference type="Gene3D" id="3.55.50.30">
    <property type="match status" value="1"/>
</dbReference>
<proteinExistence type="predicted"/>
<accession>A0A419W785</accession>
<dbReference type="InterPro" id="IPR006860">
    <property type="entry name" value="FecR"/>
</dbReference>
<feature type="domain" description="FecR protein" evidence="2">
    <location>
        <begin position="136"/>
        <end position="227"/>
    </location>
</feature>
<dbReference type="OrthoDB" id="676789at2"/>
<feature type="transmembrane region" description="Helical" evidence="1">
    <location>
        <begin position="96"/>
        <end position="117"/>
    </location>
</feature>
<dbReference type="PIRSF" id="PIRSF018266">
    <property type="entry name" value="FecR"/>
    <property type="match status" value="1"/>
</dbReference>
<comment type="caution">
    <text evidence="4">The sequence shown here is derived from an EMBL/GenBank/DDBJ whole genome shotgun (WGS) entry which is preliminary data.</text>
</comment>
<dbReference type="EMBL" id="RAPN01000001">
    <property type="protein sequence ID" value="RKD91337.1"/>
    <property type="molecule type" value="Genomic_DNA"/>
</dbReference>
<dbReference type="Gene3D" id="2.60.120.1440">
    <property type="match status" value="1"/>
</dbReference>
<evidence type="ECO:0000313" key="4">
    <source>
        <dbReference type="EMBL" id="RKD91337.1"/>
    </source>
</evidence>
<organism evidence="4 5">
    <name type="scientific">Mangrovibacterium diazotrophicum</name>
    <dbReference type="NCBI Taxonomy" id="1261403"/>
    <lineage>
        <taxon>Bacteria</taxon>
        <taxon>Pseudomonadati</taxon>
        <taxon>Bacteroidota</taxon>
        <taxon>Bacteroidia</taxon>
        <taxon>Marinilabiliales</taxon>
        <taxon>Prolixibacteraceae</taxon>
        <taxon>Mangrovibacterium</taxon>
    </lineage>
</organism>
<evidence type="ECO:0000313" key="5">
    <source>
        <dbReference type="Proteomes" id="UP000283387"/>
    </source>
</evidence>
<sequence length="353" mass="40788">MRKDENIAKRFYELLDRFNSNDCSLEELYELQSYLDGRASSEMLRDRMMAELEEDEFPSIENFDGDQLFAKLNLQILKQKSQRSEEKKIRKIQFNWIQVAASVVLAFVFGGVVTYFLSKEEKGHLELASYCEVSAPLGSISQLTLPDSSVVWLNAGSKLKYSTRFNVDNRDLSLEGEGYFKVAKNKKLPFVVDAYGFQVRAVGTEFNVKAYPDEETIETILVEGKVKLEHRDVNIADDTYLNPKFMSTFYKSRDVARENGQPRLTISPNNDPLLYTSWKDDRLVFKKVTFKDLVKILERKYDVQIKLEQSEILNYHFTGVLEDESIDQVMEVIRISSPISYSIKGKTVFISKK</sequence>
<reference evidence="4 5" key="1">
    <citation type="submission" date="2018-09" db="EMBL/GenBank/DDBJ databases">
        <title>Genomic Encyclopedia of Archaeal and Bacterial Type Strains, Phase II (KMG-II): from individual species to whole genera.</title>
        <authorList>
            <person name="Goeker M."/>
        </authorList>
    </citation>
    <scope>NUCLEOTIDE SEQUENCE [LARGE SCALE GENOMIC DNA]</scope>
    <source>
        <strain evidence="4 5">DSM 27148</strain>
    </source>
</reference>
<dbReference type="InterPro" id="IPR012373">
    <property type="entry name" value="Ferrdict_sens_TM"/>
</dbReference>
<dbReference type="AlphaFoldDB" id="A0A419W785"/>
<dbReference type="PANTHER" id="PTHR30273:SF2">
    <property type="entry name" value="PROTEIN FECR"/>
    <property type="match status" value="1"/>
</dbReference>
<feature type="domain" description="Protein FecR C-terminal" evidence="3">
    <location>
        <begin position="282"/>
        <end position="350"/>
    </location>
</feature>
<dbReference type="Pfam" id="PF16344">
    <property type="entry name" value="FecR_C"/>
    <property type="match status" value="1"/>
</dbReference>
<gene>
    <name evidence="4" type="ORF">BC643_1690</name>
</gene>
<evidence type="ECO:0000259" key="2">
    <source>
        <dbReference type="Pfam" id="PF04773"/>
    </source>
</evidence>
<dbReference type="RefSeq" id="WP_120272650.1">
    <property type="nucleotide sequence ID" value="NZ_RAPN01000001.1"/>
</dbReference>
<name>A0A419W785_9BACT</name>
<dbReference type="Proteomes" id="UP000283387">
    <property type="component" value="Unassembled WGS sequence"/>
</dbReference>
<dbReference type="Pfam" id="PF04773">
    <property type="entry name" value="FecR"/>
    <property type="match status" value="1"/>
</dbReference>
<evidence type="ECO:0000256" key="1">
    <source>
        <dbReference type="SAM" id="Phobius"/>
    </source>
</evidence>
<keyword evidence="1" id="KW-0812">Transmembrane</keyword>
<dbReference type="PANTHER" id="PTHR30273">
    <property type="entry name" value="PERIPLASMIC SIGNAL SENSOR AND SIGMA FACTOR ACTIVATOR FECR-RELATED"/>
    <property type="match status" value="1"/>
</dbReference>
<dbReference type="GO" id="GO:0016989">
    <property type="term" value="F:sigma factor antagonist activity"/>
    <property type="evidence" value="ECO:0007669"/>
    <property type="project" value="TreeGrafter"/>
</dbReference>
<dbReference type="InterPro" id="IPR032508">
    <property type="entry name" value="FecR_C"/>
</dbReference>
<keyword evidence="1" id="KW-0472">Membrane</keyword>
<protein>
    <submittedName>
        <fullName evidence="4">FecR family protein</fullName>
    </submittedName>
</protein>
<evidence type="ECO:0000259" key="3">
    <source>
        <dbReference type="Pfam" id="PF16344"/>
    </source>
</evidence>
<keyword evidence="5" id="KW-1185">Reference proteome</keyword>
<keyword evidence="1" id="KW-1133">Transmembrane helix</keyword>